<feature type="compositionally biased region" description="Polar residues" evidence="1">
    <location>
        <begin position="367"/>
        <end position="379"/>
    </location>
</feature>
<gene>
    <name evidence="2" type="ORF">WN944_005592</name>
</gene>
<sequence>MGTEVQSEMYMPCYYSLRDLNDNTGNGSWSLHQQNSMLGIGQYHDFCLTRPAIDVNDHSDREQLRQTILTHESVFRHQLHELHRLYRIQRDMMNEMRSKELHRHTMQRGTPQFSFCSSGIPAVDDNGRQHTSNLFLNHGRVSLSDTDSIQCEFRSTEENILQSSYGPTQNELRLKDCEMSESECKKLRRRLFDLELPADAYMNDEEEGPGLSGVSAAESYLLSRSHAMTRDRDGNLSIHTGVNSGCIGDVPNMRYPHGWWRNLNEPIKLKEASSSALTDVLGNNICSKEEMERQVLSSNSNTSFQCLSKFSQDSPKVREIGVSLNSLLLETQRRQKGLLANNTEAGQIGSNGRSLFESFHSGDLPATSKSQQTEPRNSNELVKKKLFGVEICDRNHDASVEDSRMRIRHSFFPQSNVENSESSLFSSWKKIHSEVSQDMAMVQGNPSFSSFTPSNKSSVAEMESTEGIQNKLLVCSNLRSIPSISAEASSRTHLCHSSPLESKESCVCYSLNGFSHLNPNGSSNDSSASEKLTQDGPNNSSRHLGSMMDAKFSDQKKADAVISSNGYQNEGISQCAAVSANESRKQSSQTILPWLKAVPSCNGCSFEERQGSSQMNLDSLRSSFQHFVDKTEMMRKSSFQSYVQDSSSATCALDAEHQRTEVGECSSSRKILGCSIFEKAPISMDHPSPSNPAKPSYPAAVVDDTNPLKDGPHNTKAPGELSPKLGERREAESWIEKGLINLSSDSICHIDLNKSVIDEGFGEETEPTTCSCSRNNLKTSVEIDLEAPVVDETELDVAPGFESFRSKLPPGYESSQSKHASSLESVQRKLPPDFESFQSKHPSRSESTQSKLPPGFESFQSKRLPDSESVQSNRPHGFESFPSKHCPRSESVQSKLPPGFESFESKRPLGSESVRSNLPPGFESVQSKHPSGSKSVQSNLPPGFESFQGKCSPGSKSVRSNLPPGFESFQSKHPSASESLESELPRGFEPLHSELPPGFESLQCKLKEPGDRLQDQSGEPHGLIAAAAQALVAISSSRIPLQVDNFCHQSEASPGDPLHWFAEVISSYKGDIQNEIESVSMGKNSVHEDILPDGMDYFEYMTLSLTEAKVEEIGTYRPQVFENSKNENILLKRPRRGQARRGRQRKDFQRDVLPTLSSLLKNEVSEDLQTIEGLIQATGGTWRSSLALKNTRSGGGRRKRRVPDSDGLPNATETQLSNCREVAIEDHTNLFGWGKRTRRPPRQRYPITNPLLAIK</sequence>
<feature type="compositionally biased region" description="Polar residues" evidence="1">
    <location>
        <begin position="813"/>
        <end position="825"/>
    </location>
</feature>
<feature type="region of interest" description="Disordered" evidence="1">
    <location>
        <begin position="704"/>
        <end position="725"/>
    </location>
</feature>
<dbReference type="Gene3D" id="1.20.5.1230">
    <property type="entry name" value="Apolipoprotein A-I"/>
    <property type="match status" value="1"/>
</dbReference>
<dbReference type="EMBL" id="JBCGBO010000006">
    <property type="protein sequence ID" value="KAK9194885.1"/>
    <property type="molecule type" value="Genomic_DNA"/>
</dbReference>
<evidence type="ECO:0000313" key="2">
    <source>
        <dbReference type="EMBL" id="KAK9194885.1"/>
    </source>
</evidence>
<dbReference type="AlphaFoldDB" id="A0AAP0M6J2"/>
<feature type="compositionally biased region" description="Polar residues" evidence="1">
    <location>
        <begin position="924"/>
        <end position="940"/>
    </location>
</feature>
<feature type="compositionally biased region" description="Polar residues" evidence="1">
    <location>
        <begin position="836"/>
        <end position="851"/>
    </location>
</feature>
<accession>A0AAP0M6J2</accession>
<organism evidence="2 3">
    <name type="scientific">Citrus x changshan-huyou</name>
    <dbReference type="NCBI Taxonomy" id="2935761"/>
    <lineage>
        <taxon>Eukaryota</taxon>
        <taxon>Viridiplantae</taxon>
        <taxon>Streptophyta</taxon>
        <taxon>Embryophyta</taxon>
        <taxon>Tracheophyta</taxon>
        <taxon>Spermatophyta</taxon>
        <taxon>Magnoliopsida</taxon>
        <taxon>eudicotyledons</taxon>
        <taxon>Gunneridae</taxon>
        <taxon>Pentapetalae</taxon>
        <taxon>rosids</taxon>
        <taxon>malvids</taxon>
        <taxon>Sapindales</taxon>
        <taxon>Rutaceae</taxon>
        <taxon>Aurantioideae</taxon>
        <taxon>Citrus</taxon>
    </lineage>
</organism>
<name>A0AAP0M6J2_9ROSI</name>
<feature type="compositionally biased region" description="Basic and acidic residues" evidence="1">
    <location>
        <begin position="983"/>
        <end position="992"/>
    </location>
</feature>
<dbReference type="SUPFAM" id="SSF58113">
    <property type="entry name" value="Apolipoprotein A-I"/>
    <property type="match status" value="2"/>
</dbReference>
<dbReference type="PANTHER" id="PTHR33167:SF70">
    <property type="entry name" value="DUF3741 DOMAIN-CONTAINING PROTEIN"/>
    <property type="match status" value="1"/>
</dbReference>
<evidence type="ECO:0000313" key="3">
    <source>
        <dbReference type="Proteomes" id="UP001428341"/>
    </source>
</evidence>
<dbReference type="Proteomes" id="UP001428341">
    <property type="component" value="Unassembled WGS sequence"/>
</dbReference>
<reference evidence="2 3" key="1">
    <citation type="submission" date="2024-05" db="EMBL/GenBank/DDBJ databases">
        <title>Haplotype-resolved chromosome-level genome assembly of Huyou (Citrus changshanensis).</title>
        <authorList>
            <person name="Miao C."/>
            <person name="Chen W."/>
            <person name="Wu Y."/>
            <person name="Wang L."/>
            <person name="Zhao S."/>
            <person name="Grierson D."/>
            <person name="Xu C."/>
            <person name="Chen K."/>
        </authorList>
    </citation>
    <scope>NUCLEOTIDE SEQUENCE [LARGE SCALE GENOMIC DNA]</scope>
    <source>
        <strain evidence="2">01-14</strain>
        <tissue evidence="2">Leaf</tissue>
    </source>
</reference>
<feature type="region of interest" description="Disordered" evidence="1">
    <location>
        <begin position="520"/>
        <end position="545"/>
    </location>
</feature>
<feature type="compositionally biased region" description="Polar residues" evidence="1">
    <location>
        <begin position="520"/>
        <end position="543"/>
    </location>
</feature>
<dbReference type="Pfam" id="PF05904">
    <property type="entry name" value="DUF863"/>
    <property type="match status" value="2"/>
</dbReference>
<feature type="region of interest" description="Disordered" evidence="1">
    <location>
        <begin position="802"/>
        <end position="992"/>
    </location>
</feature>
<evidence type="ECO:0000256" key="1">
    <source>
        <dbReference type="SAM" id="MobiDB-lite"/>
    </source>
</evidence>
<protein>
    <submittedName>
        <fullName evidence="2">Uncharacterized protein</fullName>
    </submittedName>
</protein>
<feature type="region of interest" description="Disordered" evidence="1">
    <location>
        <begin position="1233"/>
        <end position="1255"/>
    </location>
</feature>
<keyword evidence="3" id="KW-1185">Reference proteome</keyword>
<feature type="region of interest" description="Disordered" evidence="1">
    <location>
        <begin position="1188"/>
        <end position="1212"/>
    </location>
</feature>
<proteinExistence type="predicted"/>
<feature type="region of interest" description="Disordered" evidence="1">
    <location>
        <begin position="359"/>
        <end position="379"/>
    </location>
</feature>
<comment type="caution">
    <text evidence="2">The sequence shown here is derived from an EMBL/GenBank/DDBJ whole genome shotgun (WGS) entry which is preliminary data.</text>
</comment>
<dbReference type="InterPro" id="IPR008581">
    <property type="entry name" value="DUF863_pln"/>
</dbReference>
<dbReference type="PANTHER" id="PTHR33167">
    <property type="entry name" value="TRANSCRIPTION FACTOR, PUTATIVE (DUF863)-RELATED"/>
    <property type="match status" value="1"/>
</dbReference>